<dbReference type="PANTHER" id="PTHR14969">
    <property type="entry name" value="SPHINGOSINE-1-PHOSPHATE PHOSPHOHYDROLASE"/>
    <property type="match status" value="1"/>
</dbReference>
<accession>A0A7K1U2W5</accession>
<protein>
    <submittedName>
        <fullName evidence="9">Phosphatase PAP2 family protein</fullName>
    </submittedName>
</protein>
<evidence type="ECO:0000313" key="9">
    <source>
        <dbReference type="EMBL" id="MVT08660.1"/>
    </source>
</evidence>
<keyword evidence="10" id="KW-1185">Reference proteome</keyword>
<evidence type="ECO:0000256" key="1">
    <source>
        <dbReference type="ARBA" id="ARBA00004651"/>
    </source>
</evidence>
<keyword evidence="2" id="KW-1003">Cell membrane</keyword>
<dbReference type="InterPro" id="IPR000326">
    <property type="entry name" value="PAP2/HPO"/>
</dbReference>
<feature type="signal peptide" evidence="7">
    <location>
        <begin position="1"/>
        <end position="21"/>
    </location>
</feature>
<dbReference type="Gene3D" id="1.20.144.10">
    <property type="entry name" value="Phosphatidic acid phosphatase type 2/haloperoxidase"/>
    <property type="match status" value="1"/>
</dbReference>
<dbReference type="SMART" id="SM00014">
    <property type="entry name" value="acidPPc"/>
    <property type="match status" value="1"/>
</dbReference>
<name>A0A7K1U2W5_9BACT</name>
<proteinExistence type="predicted"/>
<evidence type="ECO:0000256" key="2">
    <source>
        <dbReference type="ARBA" id="ARBA00022475"/>
    </source>
</evidence>
<evidence type="ECO:0000259" key="8">
    <source>
        <dbReference type="SMART" id="SM00014"/>
    </source>
</evidence>
<dbReference type="InterPro" id="IPR036938">
    <property type="entry name" value="PAP2/HPO_sf"/>
</dbReference>
<evidence type="ECO:0000256" key="3">
    <source>
        <dbReference type="ARBA" id="ARBA00022692"/>
    </source>
</evidence>
<gene>
    <name evidence="9" type="ORF">GO493_10340</name>
</gene>
<evidence type="ECO:0000256" key="5">
    <source>
        <dbReference type="ARBA" id="ARBA00022989"/>
    </source>
</evidence>
<dbReference type="GO" id="GO:0005886">
    <property type="term" value="C:plasma membrane"/>
    <property type="evidence" value="ECO:0007669"/>
    <property type="project" value="UniProtKB-SubCell"/>
</dbReference>
<dbReference type="SUPFAM" id="SSF48317">
    <property type="entry name" value="Acid phosphatase/Vanadium-dependent haloperoxidase"/>
    <property type="match status" value="1"/>
</dbReference>
<keyword evidence="5" id="KW-1133">Transmembrane helix</keyword>
<dbReference type="AlphaFoldDB" id="A0A7K1U2W5"/>
<comment type="subcellular location">
    <subcellularLocation>
        <location evidence="1">Cell membrane</location>
        <topology evidence="1">Multi-pass membrane protein</topology>
    </subcellularLocation>
</comment>
<dbReference type="GO" id="GO:0016787">
    <property type="term" value="F:hydrolase activity"/>
    <property type="evidence" value="ECO:0007669"/>
    <property type="project" value="UniProtKB-KW"/>
</dbReference>
<feature type="domain" description="Phosphatidic acid phosphatase type 2/haloperoxidase" evidence="8">
    <location>
        <begin position="149"/>
        <end position="264"/>
    </location>
</feature>
<dbReference type="RefSeq" id="WP_157306073.1">
    <property type="nucleotide sequence ID" value="NZ_WRXN01000003.1"/>
</dbReference>
<sequence>MKISHILLLCGGLLSQLHSIAQTDTTASANSDSTIITTPPLTAADTTIRYRINGTYLLSAWQDLKYSVSRPVHWKGKDFVRLGIVVGGAGALMAADYEIKQAFLSNRQTFWTSVTNEIEPFGNTYSPFLVGGMYLTGVVTKNRQLEHTSLMTAKSLLISTMIYTFAKSIIRRGRPTYFDDPFVYQRPYLMDKKYTSFPSGHMLTVTSVATALAEAYGEEHPWVPYVSYGIAILTGTTRLYQVRHWSSDVWVGASLGYFVTKGIFKRHKALEHKKAMAAMAAAAGR</sequence>
<evidence type="ECO:0000256" key="7">
    <source>
        <dbReference type="SAM" id="SignalP"/>
    </source>
</evidence>
<dbReference type="Proteomes" id="UP000461730">
    <property type="component" value="Unassembled WGS sequence"/>
</dbReference>
<dbReference type="PANTHER" id="PTHR14969:SF62">
    <property type="entry name" value="DECAPRENYLPHOSPHORYL-5-PHOSPHORIBOSE PHOSPHATASE RV3807C-RELATED"/>
    <property type="match status" value="1"/>
</dbReference>
<dbReference type="Pfam" id="PF01569">
    <property type="entry name" value="PAP2"/>
    <property type="match status" value="1"/>
</dbReference>
<dbReference type="EMBL" id="WRXN01000003">
    <property type="protein sequence ID" value="MVT08660.1"/>
    <property type="molecule type" value="Genomic_DNA"/>
</dbReference>
<keyword evidence="7" id="KW-0732">Signal</keyword>
<evidence type="ECO:0000256" key="6">
    <source>
        <dbReference type="ARBA" id="ARBA00023136"/>
    </source>
</evidence>
<keyword evidence="4" id="KW-0378">Hydrolase</keyword>
<keyword evidence="3" id="KW-0812">Transmembrane</keyword>
<organism evidence="9 10">
    <name type="scientific">Chitinophaga tropicalis</name>
    <dbReference type="NCBI Taxonomy" id="2683588"/>
    <lineage>
        <taxon>Bacteria</taxon>
        <taxon>Pseudomonadati</taxon>
        <taxon>Bacteroidota</taxon>
        <taxon>Chitinophagia</taxon>
        <taxon>Chitinophagales</taxon>
        <taxon>Chitinophagaceae</taxon>
        <taxon>Chitinophaga</taxon>
    </lineage>
</organism>
<evidence type="ECO:0000256" key="4">
    <source>
        <dbReference type="ARBA" id="ARBA00022801"/>
    </source>
</evidence>
<feature type="chain" id="PRO_5029469246" evidence="7">
    <location>
        <begin position="22"/>
        <end position="285"/>
    </location>
</feature>
<comment type="caution">
    <text evidence="9">The sequence shown here is derived from an EMBL/GenBank/DDBJ whole genome shotgun (WGS) entry which is preliminary data.</text>
</comment>
<keyword evidence="6" id="KW-0472">Membrane</keyword>
<evidence type="ECO:0000313" key="10">
    <source>
        <dbReference type="Proteomes" id="UP000461730"/>
    </source>
</evidence>
<reference evidence="9 10" key="1">
    <citation type="submission" date="2019-12" db="EMBL/GenBank/DDBJ databases">
        <title>Chitinophaga sp. strain ysch24 (GDMCC 1.1355), whole genome shotgun sequence.</title>
        <authorList>
            <person name="Zhang X."/>
        </authorList>
    </citation>
    <scope>NUCLEOTIDE SEQUENCE [LARGE SCALE GENOMIC DNA]</scope>
    <source>
        <strain evidence="10">ysch24</strain>
    </source>
</reference>